<accession>A0A9D3V690</accession>
<dbReference type="InterPro" id="IPR029052">
    <property type="entry name" value="Metallo-depent_PP-like"/>
</dbReference>
<dbReference type="SUPFAM" id="SSF56300">
    <property type="entry name" value="Metallo-dependent phosphatases"/>
    <property type="match status" value="1"/>
</dbReference>
<dbReference type="OrthoDB" id="45007at2759"/>
<reference evidence="2 3" key="1">
    <citation type="journal article" date="2021" name="Plant Biotechnol. J.">
        <title>Multi-omics assisted identification of the key and species-specific regulatory components of drought-tolerant mechanisms in Gossypium stocksii.</title>
        <authorList>
            <person name="Yu D."/>
            <person name="Ke L."/>
            <person name="Zhang D."/>
            <person name="Wu Y."/>
            <person name="Sun Y."/>
            <person name="Mei J."/>
            <person name="Sun J."/>
            <person name="Sun Y."/>
        </authorList>
    </citation>
    <scope>NUCLEOTIDE SEQUENCE [LARGE SCALE GENOMIC DNA]</scope>
    <source>
        <strain evidence="3">cv. E1</strain>
        <tissue evidence="2">Leaf</tissue>
    </source>
</reference>
<dbReference type="EMBL" id="JAIQCV010000008">
    <property type="protein sequence ID" value="KAH1072940.1"/>
    <property type="molecule type" value="Genomic_DNA"/>
</dbReference>
<dbReference type="Gene3D" id="3.60.21.10">
    <property type="match status" value="1"/>
</dbReference>
<organism evidence="2 3">
    <name type="scientific">Gossypium stocksii</name>
    <dbReference type="NCBI Taxonomy" id="47602"/>
    <lineage>
        <taxon>Eukaryota</taxon>
        <taxon>Viridiplantae</taxon>
        <taxon>Streptophyta</taxon>
        <taxon>Embryophyta</taxon>
        <taxon>Tracheophyta</taxon>
        <taxon>Spermatophyta</taxon>
        <taxon>Magnoliopsida</taxon>
        <taxon>eudicotyledons</taxon>
        <taxon>Gunneridae</taxon>
        <taxon>Pentapetalae</taxon>
        <taxon>rosids</taxon>
        <taxon>malvids</taxon>
        <taxon>Malvales</taxon>
        <taxon>Malvaceae</taxon>
        <taxon>Malvoideae</taxon>
        <taxon>Gossypium</taxon>
    </lineage>
</organism>
<evidence type="ECO:0000313" key="3">
    <source>
        <dbReference type="Proteomes" id="UP000828251"/>
    </source>
</evidence>
<sequence length="203" mass="22686">MFVLLGLVVFPDWDVVYCSNPTSLGGSYKSALGHLFFKTKDMVQAVEALDSVRNKVSFFVFRFLDGEYRISNIRYNVSSGERYPVPDKSTPVYITVRDGGNQKGLSGSYGHSTLEIQDKTHAFYHWNHNDDGKKVATDSFVLHNQYCGLVKAMVRCQAQAEPPRFVLSKPRGVKKMTQAISSIDPGVIAVINVSQFLVPQSRV</sequence>
<dbReference type="Proteomes" id="UP000828251">
    <property type="component" value="Unassembled WGS sequence"/>
</dbReference>
<evidence type="ECO:0000313" key="2">
    <source>
        <dbReference type="EMBL" id="KAH1072940.1"/>
    </source>
</evidence>
<protein>
    <submittedName>
        <fullName evidence="2">Uncharacterized protein</fullName>
    </submittedName>
</protein>
<name>A0A9D3V690_9ROSI</name>
<feature type="signal peptide" evidence="1">
    <location>
        <begin position="1"/>
        <end position="18"/>
    </location>
</feature>
<dbReference type="AlphaFoldDB" id="A0A9D3V690"/>
<gene>
    <name evidence="2" type="ORF">J1N35_025268</name>
</gene>
<feature type="chain" id="PRO_5039677211" evidence="1">
    <location>
        <begin position="19"/>
        <end position="203"/>
    </location>
</feature>
<comment type="caution">
    <text evidence="2">The sequence shown here is derived from an EMBL/GenBank/DDBJ whole genome shotgun (WGS) entry which is preliminary data.</text>
</comment>
<evidence type="ECO:0000256" key="1">
    <source>
        <dbReference type="SAM" id="SignalP"/>
    </source>
</evidence>
<proteinExistence type="predicted"/>
<keyword evidence="1" id="KW-0732">Signal</keyword>
<keyword evidence="3" id="KW-1185">Reference proteome</keyword>